<dbReference type="Pfam" id="PF13676">
    <property type="entry name" value="TIR_2"/>
    <property type="match status" value="1"/>
</dbReference>
<dbReference type="Pfam" id="PF18163">
    <property type="entry name" value="LD_cluster2"/>
    <property type="match status" value="1"/>
</dbReference>
<dbReference type="AlphaFoldDB" id="A0A2P1PYE3"/>
<dbReference type="GO" id="GO:0020037">
    <property type="term" value="F:heme binding"/>
    <property type="evidence" value="ECO:0007669"/>
    <property type="project" value="InterPro"/>
</dbReference>
<dbReference type="Gene3D" id="3.40.50.10140">
    <property type="entry name" value="Toll/interleukin-1 receptor homology (TIR) domain"/>
    <property type="match status" value="1"/>
</dbReference>
<reference evidence="3 4" key="2">
    <citation type="submission" date="2018-03" db="EMBL/GenBank/DDBJ databases">
        <authorList>
            <person name="Keele B.F."/>
        </authorList>
    </citation>
    <scope>NUCLEOTIDE SEQUENCE [LARGE SCALE GENOMIC DNA]</scope>
    <source>
        <strain evidence="3 4">D13</strain>
    </source>
</reference>
<proteinExistence type="predicted"/>
<evidence type="ECO:0000256" key="1">
    <source>
        <dbReference type="SAM" id="MobiDB-lite"/>
    </source>
</evidence>
<dbReference type="InterPro" id="IPR041160">
    <property type="entry name" value="LD_cluster2"/>
</dbReference>
<dbReference type="InterPro" id="IPR000157">
    <property type="entry name" value="TIR_dom"/>
</dbReference>
<dbReference type="Proteomes" id="UP000241074">
    <property type="component" value="Chromosome"/>
</dbReference>
<dbReference type="PROSITE" id="PS00191">
    <property type="entry name" value="CYTOCHROME_B5_1"/>
    <property type="match status" value="1"/>
</dbReference>
<dbReference type="EMBL" id="CP027860">
    <property type="protein sequence ID" value="AVP99859.1"/>
    <property type="molecule type" value="Genomic_DNA"/>
</dbReference>
<feature type="region of interest" description="Disordered" evidence="1">
    <location>
        <begin position="508"/>
        <end position="536"/>
    </location>
</feature>
<accession>A0A2P1PYE3</accession>
<evidence type="ECO:0000259" key="2">
    <source>
        <dbReference type="Pfam" id="PF13676"/>
    </source>
</evidence>
<name>A0A2P1PYE3_9GAMM</name>
<evidence type="ECO:0000313" key="4">
    <source>
        <dbReference type="Proteomes" id="UP000241074"/>
    </source>
</evidence>
<evidence type="ECO:0000313" key="3">
    <source>
        <dbReference type="EMBL" id="AVP99859.1"/>
    </source>
</evidence>
<reference evidence="3 4" key="1">
    <citation type="submission" date="2018-03" db="EMBL/GenBank/DDBJ databases">
        <title>Ahniella affigens gen. nov., sp. nov., a gammaproteobacterium isolated from sandy soil near a stream.</title>
        <authorList>
            <person name="Ko Y."/>
            <person name="Kim J.-H."/>
        </authorList>
    </citation>
    <scope>NUCLEOTIDE SEQUENCE [LARGE SCALE GENOMIC DNA]</scope>
    <source>
        <strain evidence="3 4">D13</strain>
    </source>
</reference>
<dbReference type="KEGG" id="xba:C7S18_22960"/>
<organism evidence="3 4">
    <name type="scientific">Ahniella affigens</name>
    <dbReference type="NCBI Taxonomy" id="2021234"/>
    <lineage>
        <taxon>Bacteria</taxon>
        <taxon>Pseudomonadati</taxon>
        <taxon>Pseudomonadota</taxon>
        <taxon>Gammaproteobacteria</taxon>
        <taxon>Lysobacterales</taxon>
        <taxon>Rhodanobacteraceae</taxon>
        <taxon>Ahniella</taxon>
    </lineage>
</organism>
<dbReference type="InterPro" id="IPR018506">
    <property type="entry name" value="Cyt_B5_heme-BS"/>
</dbReference>
<dbReference type="OrthoDB" id="104289at2"/>
<dbReference type="InterPro" id="IPR035897">
    <property type="entry name" value="Toll_tir_struct_dom_sf"/>
</dbReference>
<feature type="domain" description="TIR" evidence="2">
    <location>
        <begin position="188"/>
        <end position="276"/>
    </location>
</feature>
<protein>
    <recommendedName>
        <fullName evidence="2">TIR domain-containing protein</fullName>
    </recommendedName>
</protein>
<feature type="compositionally biased region" description="Low complexity" evidence="1">
    <location>
        <begin position="514"/>
        <end position="532"/>
    </location>
</feature>
<sequence>MAIPCPESLGGRAPMGNPSLEPVLFVLWHPDCLEGAVLAEQIYSWFRPGSGLGPKVIFRSVIDWSENADLLVPLAPNQSAMVIVLIDENMVIDARWRRWLDTLVQQVGSWTDDPKLLLLPVALNNSALGFPPLRHLNFIRPAPAPRDAEPIQFIYQAWLTNERVRSLIRQLTDALCRAMGASNEKTRIFISHAKEDPSRPGAGGTVPARAIRDYIRSETQLEAFYDENDLPFAQDFAEDLHESLADADAMIAVQTERYASRPWCRYEFSSFRRPVRLHRRSNLFGLRPTLVVEAMAAMHHSRCIPEFGNSPLIGWDADRPRDSAELAVITALRNLFLTHVHRRQMAGMPDLGTSVSVLKLSWLPDLSTLSHRNLGELNAQVVVHPGNTMSSIESNILRAHRWRDVNFIGMADYDPATAMVGWQAPWPRGVAWSMSLEGSDEILCKGMGRQHIEEMVGRVTGLMLRRGCTLYYGGNWTDWDGSKGASTDRHAPYRNMLHMLLQSSASEQRWPERSSAASSQSQSSNNGDSGASPPVINHLAWPHQVERRRQADWVNLCEVVPLSLEASGLPKAAKTDDAMYRAIAMSAMRRRQLDAAFNQVRAEVPAVSARIAMHGKLRGYSGFAPGLLEECMLSWQAGHSLWLLGGFGGMTKWIVDFLLCHPGGPENLRDAPSASDWLRAQHPPLRDLEHRLARSLFNSTSDQSGAFQTWPLWSLDDLMAHLSECRQAVQTVGLAQALRTDLTDADTQILMQTSDPDTVVRLLNLSLTNLAASAHV</sequence>
<gene>
    <name evidence="3" type="ORF">C7S18_22960</name>
</gene>
<keyword evidence="4" id="KW-1185">Reference proteome</keyword>
<dbReference type="SUPFAM" id="SSF52200">
    <property type="entry name" value="Toll/Interleukin receptor TIR domain"/>
    <property type="match status" value="1"/>
</dbReference>
<dbReference type="GO" id="GO:0007165">
    <property type="term" value="P:signal transduction"/>
    <property type="evidence" value="ECO:0007669"/>
    <property type="project" value="InterPro"/>
</dbReference>